<dbReference type="Pfam" id="PF13377">
    <property type="entry name" value="Peripla_BP_3"/>
    <property type="match status" value="1"/>
</dbReference>
<dbReference type="EMBL" id="JAYERP010000001">
    <property type="protein sequence ID" value="MEA3570539.1"/>
    <property type="molecule type" value="Genomic_DNA"/>
</dbReference>
<keyword evidence="2" id="KW-0805">Transcription regulation</keyword>
<feature type="domain" description="HTH gntR-type" evidence="5">
    <location>
        <begin position="8"/>
        <end position="76"/>
    </location>
</feature>
<comment type="caution">
    <text evidence="6">The sequence shown here is derived from an EMBL/GenBank/DDBJ whole genome shotgun (WGS) entry which is preliminary data.</text>
</comment>
<dbReference type="PRINTS" id="PR00035">
    <property type="entry name" value="HTHGNTR"/>
</dbReference>
<accession>A0ABU5PKP9</accession>
<dbReference type="InterPro" id="IPR046335">
    <property type="entry name" value="LacI/GalR-like_sensor"/>
</dbReference>
<evidence type="ECO:0000313" key="6">
    <source>
        <dbReference type="EMBL" id="MEA3570539.1"/>
    </source>
</evidence>
<dbReference type="Gene3D" id="1.10.10.10">
    <property type="entry name" value="Winged helix-like DNA-binding domain superfamily/Winged helix DNA-binding domain"/>
    <property type="match status" value="1"/>
</dbReference>
<organism evidence="6 7">
    <name type="scientific">Paenibacillus phoenicis</name>
    <dbReference type="NCBI Taxonomy" id="554117"/>
    <lineage>
        <taxon>Bacteria</taxon>
        <taxon>Bacillati</taxon>
        <taxon>Bacillota</taxon>
        <taxon>Bacilli</taxon>
        <taxon>Bacillales</taxon>
        <taxon>Paenibacillaceae</taxon>
        <taxon>Paenibacillus</taxon>
    </lineage>
</organism>
<gene>
    <name evidence="6" type="ORF">U9M73_11070</name>
</gene>
<dbReference type="InterPro" id="IPR028082">
    <property type="entry name" value="Peripla_BP_I"/>
</dbReference>
<dbReference type="CDD" id="cd06267">
    <property type="entry name" value="PBP1_LacI_sugar_binding-like"/>
    <property type="match status" value="1"/>
</dbReference>
<evidence type="ECO:0000313" key="7">
    <source>
        <dbReference type="Proteomes" id="UP001292216"/>
    </source>
</evidence>
<dbReference type="RefSeq" id="WP_323077309.1">
    <property type="nucleotide sequence ID" value="NZ_CBCSKM010000010.1"/>
</dbReference>
<dbReference type="PROSITE" id="PS50949">
    <property type="entry name" value="HTH_GNTR"/>
    <property type="match status" value="1"/>
</dbReference>
<sequence>MSETTSSKPMYEKIFDDVKQKILDHSYKPGDRIPSEKELAEEYQVSRITSKRALEMLAAEGIIVRKPGRGSFVTDPEAEGTGAEEQANGRWDGIYSGNRTDKEAAGKLIGVVLTDFAGSYGTRLIYGMEDAAREQDCFLVLKRTFGVQENEEATIRKLLQLGVDGLIVFPAQGEYFNAEILKLVIERFPLVLIDRELKGVAAASIITDNVKAAQEATEHLFDLGHARISLLSPPPIDTSAVEERIEGFVQAHAGRGIAVERELWISDLTSTLPNSFYDDNIERDIQKIMRHLEAHPTISAFFAIEYNIALLAKAAVTRLGLRIPEDVSIICFDSPQFRIGEGYAFTHMRQSEEDMGKLAVENVLALMENRPVANKIKLPAVLVPGESTGPAREERERK</sequence>
<keyword evidence="4" id="KW-0804">Transcription</keyword>
<keyword evidence="3" id="KW-0238">DNA-binding</keyword>
<evidence type="ECO:0000256" key="2">
    <source>
        <dbReference type="ARBA" id="ARBA00023015"/>
    </source>
</evidence>
<dbReference type="InterPro" id="IPR036390">
    <property type="entry name" value="WH_DNA-bd_sf"/>
</dbReference>
<dbReference type="Pfam" id="PF00392">
    <property type="entry name" value="GntR"/>
    <property type="match status" value="1"/>
</dbReference>
<keyword evidence="1" id="KW-0678">Repressor</keyword>
<dbReference type="InterPro" id="IPR000524">
    <property type="entry name" value="Tscrpt_reg_HTH_GntR"/>
</dbReference>
<evidence type="ECO:0000256" key="3">
    <source>
        <dbReference type="ARBA" id="ARBA00023125"/>
    </source>
</evidence>
<evidence type="ECO:0000256" key="1">
    <source>
        <dbReference type="ARBA" id="ARBA00022491"/>
    </source>
</evidence>
<protein>
    <submittedName>
        <fullName evidence="6">GntR family transcriptional regulator</fullName>
    </submittedName>
</protein>
<dbReference type="SUPFAM" id="SSF53822">
    <property type="entry name" value="Periplasmic binding protein-like I"/>
    <property type="match status" value="1"/>
</dbReference>
<name>A0ABU5PKP9_9BACL</name>
<evidence type="ECO:0000256" key="4">
    <source>
        <dbReference type="ARBA" id="ARBA00023163"/>
    </source>
</evidence>
<dbReference type="SMART" id="SM00345">
    <property type="entry name" value="HTH_GNTR"/>
    <property type="match status" value="1"/>
</dbReference>
<dbReference type="SUPFAM" id="SSF46785">
    <property type="entry name" value="Winged helix' DNA-binding domain"/>
    <property type="match status" value="1"/>
</dbReference>
<reference evidence="6 7" key="1">
    <citation type="submission" date="2023-12" db="EMBL/GenBank/DDBJ databases">
        <title>Whole genome sequencing of Paenibacillus phoenicis isolated from the Phoenix Mars Lander spacecraft assembly facility.</title>
        <authorList>
            <person name="Garcia A."/>
            <person name="Venkateswaran K."/>
        </authorList>
    </citation>
    <scope>NUCLEOTIDE SEQUENCE [LARGE SCALE GENOMIC DNA]</scope>
    <source>
        <strain evidence="6 7">3PO2SA</strain>
    </source>
</reference>
<dbReference type="Proteomes" id="UP001292216">
    <property type="component" value="Unassembled WGS sequence"/>
</dbReference>
<keyword evidence="7" id="KW-1185">Reference proteome</keyword>
<evidence type="ECO:0000259" key="5">
    <source>
        <dbReference type="PROSITE" id="PS50949"/>
    </source>
</evidence>
<dbReference type="CDD" id="cd07377">
    <property type="entry name" value="WHTH_GntR"/>
    <property type="match status" value="1"/>
</dbReference>
<dbReference type="PANTHER" id="PTHR30146">
    <property type="entry name" value="LACI-RELATED TRANSCRIPTIONAL REPRESSOR"/>
    <property type="match status" value="1"/>
</dbReference>
<dbReference type="PANTHER" id="PTHR30146:SF95">
    <property type="entry name" value="RIBOSE OPERON REPRESSOR"/>
    <property type="match status" value="1"/>
</dbReference>
<dbReference type="InterPro" id="IPR036388">
    <property type="entry name" value="WH-like_DNA-bd_sf"/>
</dbReference>
<dbReference type="Gene3D" id="3.40.50.2300">
    <property type="match status" value="2"/>
</dbReference>
<proteinExistence type="predicted"/>